<dbReference type="InterPro" id="IPR011074">
    <property type="entry name" value="CRAL/TRIO_N_dom"/>
</dbReference>
<dbReference type="Gene3D" id="3.40.525.10">
    <property type="entry name" value="CRAL-TRIO lipid binding domain"/>
    <property type="match status" value="1"/>
</dbReference>
<comment type="caution">
    <text evidence="2">The sequence shown here is derived from an EMBL/GenBank/DDBJ whole genome shotgun (WGS) entry which is preliminary data.</text>
</comment>
<evidence type="ECO:0000313" key="3">
    <source>
        <dbReference type="Proteomes" id="UP001195483"/>
    </source>
</evidence>
<dbReference type="PANTHER" id="PTHR10174:SF130">
    <property type="entry name" value="ALPHA-TOCOPHEROL TRANSFER PROTEIN-LIKE"/>
    <property type="match status" value="1"/>
</dbReference>
<dbReference type="SUPFAM" id="SSF46938">
    <property type="entry name" value="CRAL/TRIO N-terminal domain"/>
    <property type="match status" value="1"/>
</dbReference>
<reference evidence="2" key="3">
    <citation type="submission" date="2023-05" db="EMBL/GenBank/DDBJ databases">
        <authorList>
            <person name="Smith C.H."/>
        </authorList>
    </citation>
    <scope>NUCLEOTIDE SEQUENCE</scope>
    <source>
        <strain evidence="2">CHS0354</strain>
        <tissue evidence="2">Mantle</tissue>
    </source>
</reference>
<dbReference type="AlphaFoldDB" id="A0AAE0T1I5"/>
<gene>
    <name evidence="2" type="ORF">CHS0354_029513</name>
</gene>
<dbReference type="Pfam" id="PF00650">
    <property type="entry name" value="CRAL_TRIO"/>
    <property type="match status" value="1"/>
</dbReference>
<reference evidence="2" key="2">
    <citation type="journal article" date="2021" name="Genome Biol. Evol.">
        <title>Developing a high-quality reference genome for a parasitic bivalve with doubly uniparental inheritance (Bivalvia: Unionida).</title>
        <authorList>
            <person name="Smith C.H."/>
        </authorList>
    </citation>
    <scope>NUCLEOTIDE SEQUENCE</scope>
    <source>
        <strain evidence="2">CHS0354</strain>
        <tissue evidence="2">Mantle</tissue>
    </source>
</reference>
<dbReference type="CDD" id="cd00170">
    <property type="entry name" value="SEC14"/>
    <property type="match status" value="1"/>
</dbReference>
<protein>
    <recommendedName>
        <fullName evidence="1">CRAL-TRIO domain-containing protein</fullName>
    </recommendedName>
</protein>
<dbReference type="InterPro" id="IPR036865">
    <property type="entry name" value="CRAL-TRIO_dom_sf"/>
</dbReference>
<dbReference type="SMART" id="SM01100">
    <property type="entry name" value="CRAL_TRIO_N"/>
    <property type="match status" value="1"/>
</dbReference>
<feature type="domain" description="CRAL-TRIO" evidence="1">
    <location>
        <begin position="98"/>
        <end position="263"/>
    </location>
</feature>
<accession>A0AAE0T1I5</accession>
<sequence length="314" mass="36620">MATSGSPTLDGEYVCTLSPEFIAKAEKELKEKPEWRKRDIQALRDMILNTQELGIPTDDPFLLRFLRARKFDYDRAFKLIMKHYQMKVENEDLFRNLRPSAVKHVLDAGITGVLPHRDRKGCRVIIIRPGLWEPDSFSLDDIFRTNFLILSKLIEEEDTQVNGVTILLDLNGIGWKQVKNISPLYAKRMITLLQDCFPMRFKAAHYLNEPKIFNYIFIILKPLLREKFVSRIHFHGNRMEELHKFIDPEYLPVDYGGKQPCYSNKDWAQKLLSCDAQFDMEAKYGLVSSQLLESHKRVKDSDLCVVGSYRKLDS</sequence>
<organism evidence="2 3">
    <name type="scientific">Potamilus streckersoni</name>
    <dbReference type="NCBI Taxonomy" id="2493646"/>
    <lineage>
        <taxon>Eukaryota</taxon>
        <taxon>Metazoa</taxon>
        <taxon>Spiralia</taxon>
        <taxon>Lophotrochozoa</taxon>
        <taxon>Mollusca</taxon>
        <taxon>Bivalvia</taxon>
        <taxon>Autobranchia</taxon>
        <taxon>Heteroconchia</taxon>
        <taxon>Palaeoheterodonta</taxon>
        <taxon>Unionida</taxon>
        <taxon>Unionoidea</taxon>
        <taxon>Unionidae</taxon>
        <taxon>Ambleminae</taxon>
        <taxon>Lampsilini</taxon>
        <taxon>Potamilus</taxon>
    </lineage>
</organism>
<dbReference type="Gene3D" id="1.20.5.1200">
    <property type="entry name" value="Alpha-tocopherol transfer"/>
    <property type="match status" value="1"/>
</dbReference>
<dbReference type="GO" id="GO:0016020">
    <property type="term" value="C:membrane"/>
    <property type="evidence" value="ECO:0007669"/>
    <property type="project" value="TreeGrafter"/>
</dbReference>
<evidence type="ECO:0000259" key="1">
    <source>
        <dbReference type="PROSITE" id="PS50191"/>
    </source>
</evidence>
<dbReference type="InterPro" id="IPR036273">
    <property type="entry name" value="CRAL/TRIO_N_dom_sf"/>
</dbReference>
<dbReference type="PANTHER" id="PTHR10174">
    <property type="entry name" value="ALPHA-TOCOPHEROL TRANSFER PROTEIN-RELATED"/>
    <property type="match status" value="1"/>
</dbReference>
<dbReference type="Gene3D" id="1.10.8.20">
    <property type="entry name" value="N-terminal domain of phosphatidylinositol transfer protein sec14p"/>
    <property type="match status" value="1"/>
</dbReference>
<dbReference type="Proteomes" id="UP001195483">
    <property type="component" value="Unassembled WGS sequence"/>
</dbReference>
<name>A0AAE0T1I5_9BIVA</name>
<keyword evidence="3" id="KW-1185">Reference proteome</keyword>
<dbReference type="PROSITE" id="PS50191">
    <property type="entry name" value="CRAL_TRIO"/>
    <property type="match status" value="1"/>
</dbReference>
<proteinExistence type="predicted"/>
<dbReference type="PRINTS" id="PR00180">
    <property type="entry name" value="CRETINALDHBP"/>
</dbReference>
<dbReference type="GO" id="GO:1902936">
    <property type="term" value="F:phosphatidylinositol bisphosphate binding"/>
    <property type="evidence" value="ECO:0007669"/>
    <property type="project" value="TreeGrafter"/>
</dbReference>
<dbReference type="SUPFAM" id="SSF52087">
    <property type="entry name" value="CRAL/TRIO domain"/>
    <property type="match status" value="1"/>
</dbReference>
<reference evidence="2" key="1">
    <citation type="journal article" date="2021" name="Genome Biol. Evol.">
        <title>A High-Quality Reference Genome for a Parasitic Bivalve with Doubly Uniparental Inheritance (Bivalvia: Unionida).</title>
        <authorList>
            <person name="Smith C.H."/>
        </authorList>
    </citation>
    <scope>NUCLEOTIDE SEQUENCE</scope>
    <source>
        <strain evidence="2">CHS0354</strain>
    </source>
</reference>
<dbReference type="SMART" id="SM00516">
    <property type="entry name" value="SEC14"/>
    <property type="match status" value="1"/>
</dbReference>
<evidence type="ECO:0000313" key="2">
    <source>
        <dbReference type="EMBL" id="KAK3602090.1"/>
    </source>
</evidence>
<dbReference type="Pfam" id="PF03765">
    <property type="entry name" value="CRAL_TRIO_N"/>
    <property type="match status" value="1"/>
</dbReference>
<dbReference type="InterPro" id="IPR001251">
    <property type="entry name" value="CRAL-TRIO_dom"/>
</dbReference>
<dbReference type="EMBL" id="JAEAOA010001765">
    <property type="protein sequence ID" value="KAK3602090.1"/>
    <property type="molecule type" value="Genomic_DNA"/>
</dbReference>